<reference evidence="3" key="1">
    <citation type="submission" date="2017-09" db="EMBL/GenBank/DDBJ databases">
        <title>Depth-based differentiation of microbial function through sediment-hosted aquifers and enrichment of novel symbionts in the deep terrestrial subsurface.</title>
        <authorList>
            <person name="Probst A.J."/>
            <person name="Ladd B."/>
            <person name="Jarett J.K."/>
            <person name="Geller-Mcgrath D.E."/>
            <person name="Sieber C.M.K."/>
            <person name="Emerson J.B."/>
            <person name="Anantharaman K."/>
            <person name="Thomas B.C."/>
            <person name="Malmstrom R."/>
            <person name="Stieglmeier M."/>
            <person name="Klingl A."/>
            <person name="Woyke T."/>
            <person name="Ryan C.M."/>
            <person name="Banfield J.F."/>
        </authorList>
    </citation>
    <scope>NUCLEOTIDE SEQUENCE [LARGE SCALE GENOMIC DNA]</scope>
</reference>
<feature type="transmembrane region" description="Helical" evidence="1">
    <location>
        <begin position="140"/>
        <end position="161"/>
    </location>
</feature>
<keyword evidence="1" id="KW-0472">Membrane</keyword>
<evidence type="ECO:0000256" key="1">
    <source>
        <dbReference type="SAM" id="Phobius"/>
    </source>
</evidence>
<dbReference type="Proteomes" id="UP000229307">
    <property type="component" value="Unassembled WGS sequence"/>
</dbReference>
<dbReference type="PANTHER" id="PTHR43471">
    <property type="entry name" value="ABC TRANSPORTER PERMEASE"/>
    <property type="match status" value="1"/>
</dbReference>
<dbReference type="GO" id="GO:0005886">
    <property type="term" value="C:plasma membrane"/>
    <property type="evidence" value="ECO:0007669"/>
    <property type="project" value="UniProtKB-SubCell"/>
</dbReference>
<sequence length="241" mass="27032">MRKILTIAMGVVKELFRRKDIYLILAILFVVIIYAGSASFGGEKGFYRYFKEIGISLTYLFSVIIAVSFAARQVPQEIETKSIYTVLSRPVSRLEFLAGKFLGVWLISAVSFTLFYFVFIISLALKGDASTPAVLLLQGYLLHLLLLSFLASLTVLLSLFLSTAANIGITLLIYFGNNWFGATVPGSAFLPHLEFFDIKEKIVHTQEIIPGWVVLFLILYAACYCALFLILANLVFRKRNL</sequence>
<dbReference type="EMBL" id="PFMR01000148">
    <property type="protein sequence ID" value="PIZ17030.1"/>
    <property type="molecule type" value="Genomic_DNA"/>
</dbReference>
<feature type="transmembrane region" description="Helical" evidence="1">
    <location>
        <begin position="168"/>
        <end position="189"/>
    </location>
</feature>
<feature type="transmembrane region" description="Helical" evidence="1">
    <location>
        <begin position="209"/>
        <end position="236"/>
    </location>
</feature>
<dbReference type="Pfam" id="PF12679">
    <property type="entry name" value="ABC2_membrane_2"/>
    <property type="match status" value="1"/>
</dbReference>
<organism evidence="2 3">
    <name type="scientific">Candidatus Desantisbacteria bacterium CG_4_10_14_0_8_um_filter_48_22</name>
    <dbReference type="NCBI Taxonomy" id="1974543"/>
    <lineage>
        <taxon>Bacteria</taxon>
        <taxon>Candidatus Desantisiibacteriota</taxon>
    </lineage>
</organism>
<name>A0A2M7SC40_9BACT</name>
<feature type="transmembrane region" description="Helical" evidence="1">
    <location>
        <begin position="102"/>
        <end position="125"/>
    </location>
</feature>
<dbReference type="GO" id="GO:0140359">
    <property type="term" value="F:ABC-type transporter activity"/>
    <property type="evidence" value="ECO:0007669"/>
    <property type="project" value="InterPro"/>
</dbReference>
<gene>
    <name evidence="2" type="ORF">COY52_05440</name>
</gene>
<comment type="caution">
    <text evidence="2">The sequence shown here is derived from an EMBL/GenBank/DDBJ whole genome shotgun (WGS) entry which is preliminary data.</text>
</comment>
<evidence type="ECO:0000313" key="2">
    <source>
        <dbReference type="EMBL" id="PIZ17030.1"/>
    </source>
</evidence>
<dbReference type="AlphaFoldDB" id="A0A2M7SC40"/>
<evidence type="ECO:0008006" key="4">
    <source>
        <dbReference type="Google" id="ProtNLM"/>
    </source>
</evidence>
<accession>A0A2M7SC40</accession>
<protein>
    <recommendedName>
        <fullName evidence="4">ABC transporter permease</fullName>
    </recommendedName>
</protein>
<dbReference type="PANTHER" id="PTHR43471:SF10">
    <property type="entry name" value="SLL1107 PROTEIN"/>
    <property type="match status" value="1"/>
</dbReference>
<proteinExistence type="predicted"/>
<evidence type="ECO:0000313" key="3">
    <source>
        <dbReference type="Proteomes" id="UP000229307"/>
    </source>
</evidence>
<keyword evidence="1" id="KW-1133">Transmembrane helix</keyword>
<keyword evidence="1" id="KW-0812">Transmembrane</keyword>
<feature type="transmembrane region" description="Helical" evidence="1">
    <location>
        <begin position="53"/>
        <end position="71"/>
    </location>
</feature>
<feature type="transmembrane region" description="Helical" evidence="1">
    <location>
        <begin position="21"/>
        <end position="41"/>
    </location>
</feature>